<comment type="caution">
    <text evidence="2">The sequence shown here is derived from an EMBL/GenBank/DDBJ whole genome shotgun (WGS) entry which is preliminary data.</text>
</comment>
<dbReference type="SUPFAM" id="SSF53756">
    <property type="entry name" value="UDP-Glycosyltransferase/glycogen phosphorylase"/>
    <property type="match status" value="1"/>
</dbReference>
<dbReference type="AlphaFoldDB" id="A0AAD5CFT7"/>
<evidence type="ECO:0000256" key="1">
    <source>
        <dbReference type="ARBA" id="ARBA00009995"/>
    </source>
</evidence>
<name>A0AAD5CFT7_AMBAR</name>
<keyword evidence="3" id="KW-1185">Reference proteome</keyword>
<dbReference type="Gene3D" id="3.40.50.2000">
    <property type="entry name" value="Glycogen Phosphorylase B"/>
    <property type="match status" value="2"/>
</dbReference>
<dbReference type="Proteomes" id="UP001206925">
    <property type="component" value="Unassembled WGS sequence"/>
</dbReference>
<dbReference type="EMBL" id="JAMZMK010008504">
    <property type="protein sequence ID" value="KAI7740150.1"/>
    <property type="molecule type" value="Genomic_DNA"/>
</dbReference>
<proteinExistence type="inferred from homology"/>
<dbReference type="PANTHER" id="PTHR11926:SF1557">
    <property type="entry name" value="7-DEOXYLOGANETIN GLUCOSYLTRANSFERASE"/>
    <property type="match status" value="1"/>
</dbReference>
<dbReference type="PANTHER" id="PTHR11926">
    <property type="entry name" value="GLUCOSYL/GLUCURONOSYL TRANSFERASES"/>
    <property type="match status" value="1"/>
</dbReference>
<dbReference type="GO" id="GO:0080044">
    <property type="term" value="F:quercetin 7-O-glucosyltransferase activity"/>
    <property type="evidence" value="ECO:0007669"/>
    <property type="project" value="TreeGrafter"/>
</dbReference>
<organism evidence="2 3">
    <name type="scientific">Ambrosia artemisiifolia</name>
    <name type="common">Common ragweed</name>
    <dbReference type="NCBI Taxonomy" id="4212"/>
    <lineage>
        <taxon>Eukaryota</taxon>
        <taxon>Viridiplantae</taxon>
        <taxon>Streptophyta</taxon>
        <taxon>Embryophyta</taxon>
        <taxon>Tracheophyta</taxon>
        <taxon>Spermatophyta</taxon>
        <taxon>Magnoliopsida</taxon>
        <taxon>eudicotyledons</taxon>
        <taxon>Gunneridae</taxon>
        <taxon>Pentapetalae</taxon>
        <taxon>asterids</taxon>
        <taxon>campanulids</taxon>
        <taxon>Asterales</taxon>
        <taxon>Asteraceae</taxon>
        <taxon>Asteroideae</taxon>
        <taxon>Heliantheae alliance</taxon>
        <taxon>Heliantheae</taxon>
        <taxon>Ambrosia</taxon>
    </lineage>
</organism>
<comment type="similarity">
    <text evidence="1">Belongs to the UDP-glycosyltransferase family.</text>
</comment>
<sequence>MEIDNNVKSDEVQKLVIELMKGEKGNLMRKKTIELKKKAEEACVFPSGSSMANLEKIVHLMQTSSK</sequence>
<evidence type="ECO:0000313" key="3">
    <source>
        <dbReference type="Proteomes" id="UP001206925"/>
    </source>
</evidence>
<accession>A0AAD5CFT7</accession>
<evidence type="ECO:0000313" key="2">
    <source>
        <dbReference type="EMBL" id="KAI7740150.1"/>
    </source>
</evidence>
<gene>
    <name evidence="2" type="ORF">M8C21_018278</name>
</gene>
<protein>
    <submittedName>
        <fullName evidence="2">Uncharacterized protein</fullName>
    </submittedName>
</protein>
<dbReference type="GO" id="GO:0080043">
    <property type="term" value="F:quercetin 3-O-glucosyltransferase activity"/>
    <property type="evidence" value="ECO:0007669"/>
    <property type="project" value="TreeGrafter"/>
</dbReference>
<reference evidence="2" key="1">
    <citation type="submission" date="2022-06" db="EMBL/GenBank/DDBJ databases">
        <title>Uncovering the hologenomic basis of an extraordinary plant invasion.</title>
        <authorList>
            <person name="Bieker V.C."/>
            <person name="Martin M.D."/>
            <person name="Gilbert T."/>
            <person name="Hodgins K."/>
            <person name="Battlay P."/>
            <person name="Petersen B."/>
            <person name="Wilson J."/>
        </authorList>
    </citation>
    <scope>NUCLEOTIDE SEQUENCE</scope>
    <source>
        <strain evidence="2">AA19_3_7</strain>
        <tissue evidence="2">Leaf</tissue>
    </source>
</reference>